<organism evidence="8 9">
    <name type="scientific">Buchnera aphidicola</name>
    <name type="common">Cinara splendens</name>
    <dbReference type="NCBI Taxonomy" id="2518979"/>
    <lineage>
        <taxon>Bacteria</taxon>
        <taxon>Pseudomonadati</taxon>
        <taxon>Pseudomonadota</taxon>
        <taxon>Gammaproteobacteria</taxon>
        <taxon>Enterobacterales</taxon>
        <taxon>Erwiniaceae</taxon>
        <taxon>Buchnera</taxon>
    </lineage>
</organism>
<dbReference type="GO" id="GO:0005737">
    <property type="term" value="C:cytoplasm"/>
    <property type="evidence" value="ECO:0007669"/>
    <property type="project" value="UniProtKB-ARBA"/>
</dbReference>
<dbReference type="GO" id="GO:0005840">
    <property type="term" value="C:ribosome"/>
    <property type="evidence" value="ECO:0007669"/>
    <property type="project" value="UniProtKB-KW"/>
</dbReference>
<dbReference type="InterPro" id="IPR001787">
    <property type="entry name" value="Ribosomal_bL21"/>
</dbReference>
<dbReference type="GO" id="GO:0006412">
    <property type="term" value="P:translation"/>
    <property type="evidence" value="ECO:0007669"/>
    <property type="project" value="UniProtKB-UniRule"/>
</dbReference>
<keyword evidence="2 6" id="KW-0699">rRNA-binding</keyword>
<evidence type="ECO:0000256" key="5">
    <source>
        <dbReference type="ARBA" id="ARBA00023274"/>
    </source>
</evidence>
<evidence type="ECO:0000256" key="3">
    <source>
        <dbReference type="ARBA" id="ARBA00022884"/>
    </source>
</evidence>
<proteinExistence type="inferred from homology"/>
<comment type="subunit">
    <text evidence="6">Part of the 50S ribosomal subunit. Contacts protein L20.</text>
</comment>
<sequence length="108" mass="12909">MYVIFLDRNTQYKVKSGDIIRLEKININIGKKIIFEKIILLSDNTKISIGQPILNNVYVEGSIYRHGRHKKIKVIKFNRRKHYKKNQGHRQYYTDVKIKNITYKNSTL</sequence>
<dbReference type="PROSITE" id="PS01169">
    <property type="entry name" value="RIBOSOMAL_L21"/>
    <property type="match status" value="1"/>
</dbReference>
<gene>
    <name evidence="6 8" type="primary">rplU</name>
    <name evidence="8" type="ORF">BUCISPPA3004_251</name>
</gene>
<name>A0A451DEE8_9GAMM</name>
<dbReference type="Proteomes" id="UP000294413">
    <property type="component" value="Chromosome 1"/>
</dbReference>
<evidence type="ECO:0000256" key="7">
    <source>
        <dbReference type="RuleBase" id="RU000562"/>
    </source>
</evidence>
<comment type="function">
    <text evidence="6 7">This protein binds to 23S rRNA in the presence of protein L20.</text>
</comment>
<dbReference type="PANTHER" id="PTHR21349:SF0">
    <property type="entry name" value="LARGE RIBOSOMAL SUBUNIT PROTEIN BL21M"/>
    <property type="match status" value="1"/>
</dbReference>
<dbReference type="SUPFAM" id="SSF141091">
    <property type="entry name" value="L21p-like"/>
    <property type="match status" value="1"/>
</dbReference>
<dbReference type="GO" id="GO:0019843">
    <property type="term" value="F:rRNA binding"/>
    <property type="evidence" value="ECO:0007669"/>
    <property type="project" value="UniProtKB-UniRule"/>
</dbReference>
<dbReference type="HAMAP" id="MF_01363">
    <property type="entry name" value="Ribosomal_bL21"/>
    <property type="match status" value="1"/>
</dbReference>
<evidence type="ECO:0000256" key="6">
    <source>
        <dbReference type="HAMAP-Rule" id="MF_01363"/>
    </source>
</evidence>
<reference evidence="8 9" key="1">
    <citation type="submission" date="2019-02" db="EMBL/GenBank/DDBJ databases">
        <authorList>
            <person name="Manzano-Marin A."/>
            <person name="Manzano-Marin A."/>
        </authorList>
    </citation>
    <scope>NUCLEOTIDE SEQUENCE [LARGE SCALE GENOMIC DNA]</scope>
    <source>
        <strain evidence="8 9">BuCisplendens</strain>
    </source>
</reference>
<evidence type="ECO:0000256" key="2">
    <source>
        <dbReference type="ARBA" id="ARBA00022730"/>
    </source>
</evidence>
<dbReference type="NCBIfam" id="TIGR00061">
    <property type="entry name" value="L21"/>
    <property type="match status" value="1"/>
</dbReference>
<evidence type="ECO:0000313" key="9">
    <source>
        <dbReference type="Proteomes" id="UP000294413"/>
    </source>
</evidence>
<evidence type="ECO:0000256" key="4">
    <source>
        <dbReference type="ARBA" id="ARBA00022980"/>
    </source>
</evidence>
<comment type="similarity">
    <text evidence="1 6 7">Belongs to the bacterial ribosomal protein bL21 family.</text>
</comment>
<protein>
    <recommendedName>
        <fullName evidence="6">Large ribosomal subunit protein bL21</fullName>
    </recommendedName>
</protein>
<keyword evidence="3 6" id="KW-0694">RNA-binding</keyword>
<dbReference type="AlphaFoldDB" id="A0A451DEE8"/>
<dbReference type="Pfam" id="PF00829">
    <property type="entry name" value="Ribosomal_L21p"/>
    <property type="match status" value="1"/>
</dbReference>
<evidence type="ECO:0000313" key="8">
    <source>
        <dbReference type="EMBL" id="VFP85004.1"/>
    </source>
</evidence>
<evidence type="ECO:0000256" key="1">
    <source>
        <dbReference type="ARBA" id="ARBA00008563"/>
    </source>
</evidence>
<accession>A0A451DEE8</accession>
<dbReference type="RefSeq" id="WP_154048930.1">
    <property type="nucleotide sequence ID" value="NZ_LR217722.1"/>
</dbReference>
<dbReference type="InterPro" id="IPR036164">
    <property type="entry name" value="bL21-like_sf"/>
</dbReference>
<keyword evidence="5 6" id="KW-0687">Ribonucleoprotein</keyword>
<dbReference type="InterPro" id="IPR028909">
    <property type="entry name" value="bL21-like"/>
</dbReference>
<dbReference type="GO" id="GO:1990904">
    <property type="term" value="C:ribonucleoprotein complex"/>
    <property type="evidence" value="ECO:0007669"/>
    <property type="project" value="UniProtKB-KW"/>
</dbReference>
<keyword evidence="4 6" id="KW-0689">Ribosomal protein</keyword>
<dbReference type="OrthoDB" id="9813334at2"/>
<dbReference type="EMBL" id="LR217722">
    <property type="protein sequence ID" value="VFP85004.1"/>
    <property type="molecule type" value="Genomic_DNA"/>
</dbReference>
<dbReference type="PANTHER" id="PTHR21349">
    <property type="entry name" value="50S RIBOSOMAL PROTEIN L21"/>
    <property type="match status" value="1"/>
</dbReference>
<dbReference type="InterPro" id="IPR018258">
    <property type="entry name" value="Ribosomal_bL21_CS"/>
</dbReference>
<dbReference type="GO" id="GO:0003735">
    <property type="term" value="F:structural constituent of ribosome"/>
    <property type="evidence" value="ECO:0007669"/>
    <property type="project" value="InterPro"/>
</dbReference>